<dbReference type="VEuPathDB" id="FungiDB:FUN_002689"/>
<organism evidence="1 2">
    <name type="scientific">Rhizophagus irregularis</name>
    <dbReference type="NCBI Taxonomy" id="588596"/>
    <lineage>
        <taxon>Eukaryota</taxon>
        <taxon>Fungi</taxon>
        <taxon>Fungi incertae sedis</taxon>
        <taxon>Mucoromycota</taxon>
        <taxon>Glomeromycotina</taxon>
        <taxon>Glomeromycetes</taxon>
        <taxon>Glomerales</taxon>
        <taxon>Glomeraceae</taxon>
        <taxon>Rhizophagus</taxon>
    </lineage>
</organism>
<evidence type="ECO:0000313" key="1">
    <source>
        <dbReference type="EMBL" id="PKY57065.1"/>
    </source>
</evidence>
<dbReference type="VEuPathDB" id="FungiDB:RhiirA1_452093"/>
<name>A0A2I1HDZ6_9GLOM</name>
<evidence type="ECO:0000313" key="2">
    <source>
        <dbReference type="Proteomes" id="UP000234323"/>
    </source>
</evidence>
<accession>A0A2I1HDZ6</accession>
<dbReference type="Proteomes" id="UP000234323">
    <property type="component" value="Unassembled WGS sequence"/>
</dbReference>
<protein>
    <submittedName>
        <fullName evidence="1">Uncharacterized protein</fullName>
    </submittedName>
</protein>
<dbReference type="SUPFAM" id="SSF50630">
    <property type="entry name" value="Acid proteases"/>
    <property type="match status" value="1"/>
</dbReference>
<sequence>MMLYSLAKTSNFSNIYRRPTNLIGTNSSIGLKSILSQCNKNNIASRSLPYNFQPIKTSIAFNLGNSNTQALIHKNEKGIDRDYKNSVYWYTNLGSINDKYTNLAISDKSTWHYDKNMVGSSNNSYPTSLIGAKTVIPLIPRRYYHRYVDPEDVLITDITRDDLFGKISDLGGVMYLSNAKKELDKVDGFMVEPYSRCFGLMTVKLNEKIKNVYFLIDTGSPQTFICPDLLNEFKISTPNSGYLDILVNKRKISASISPSPSAYSYLNLLGTDFMSKYKAKLYADFAKNKFNLKFGL</sequence>
<comment type="caution">
    <text evidence="1">The sequence shown here is derived from an EMBL/GenBank/DDBJ whole genome shotgun (WGS) entry which is preliminary data.</text>
</comment>
<proteinExistence type="predicted"/>
<keyword evidence="2" id="KW-1185">Reference proteome</keyword>
<reference evidence="1 2" key="1">
    <citation type="submission" date="2015-10" db="EMBL/GenBank/DDBJ databases">
        <title>Genome analyses suggest a sexual origin of heterokaryosis in a supposedly ancient asexual fungus.</title>
        <authorList>
            <person name="Ropars J."/>
            <person name="Sedzielewska K."/>
            <person name="Noel J."/>
            <person name="Charron P."/>
            <person name="Farinelli L."/>
            <person name="Marton T."/>
            <person name="Kruger M."/>
            <person name="Pelin A."/>
            <person name="Brachmann A."/>
            <person name="Corradi N."/>
        </authorList>
    </citation>
    <scope>NUCLEOTIDE SEQUENCE [LARGE SCALE GENOMIC DNA]</scope>
    <source>
        <strain evidence="1 2">A4</strain>
    </source>
</reference>
<dbReference type="EMBL" id="LLXI01002415">
    <property type="protein sequence ID" value="PKY57065.1"/>
    <property type="molecule type" value="Genomic_DNA"/>
</dbReference>
<gene>
    <name evidence="1" type="ORF">RhiirA4_428709</name>
</gene>
<dbReference type="AlphaFoldDB" id="A0A2I1HDZ6"/>
<dbReference type="InterPro" id="IPR021109">
    <property type="entry name" value="Peptidase_aspartic_dom_sf"/>
</dbReference>